<feature type="compositionally biased region" description="Basic and acidic residues" evidence="1">
    <location>
        <begin position="92"/>
        <end position="106"/>
    </location>
</feature>
<feature type="non-terminal residue" evidence="3">
    <location>
        <position position="1"/>
    </location>
</feature>
<organism evidence="3 4">
    <name type="scientific">Cryptotermes secundus</name>
    <dbReference type="NCBI Taxonomy" id="105785"/>
    <lineage>
        <taxon>Eukaryota</taxon>
        <taxon>Metazoa</taxon>
        <taxon>Ecdysozoa</taxon>
        <taxon>Arthropoda</taxon>
        <taxon>Hexapoda</taxon>
        <taxon>Insecta</taxon>
        <taxon>Pterygota</taxon>
        <taxon>Neoptera</taxon>
        <taxon>Polyneoptera</taxon>
        <taxon>Dictyoptera</taxon>
        <taxon>Blattodea</taxon>
        <taxon>Blattoidea</taxon>
        <taxon>Termitoidae</taxon>
        <taxon>Kalotermitidae</taxon>
        <taxon>Cryptotermitinae</taxon>
        <taxon>Cryptotermes</taxon>
    </lineage>
</organism>
<evidence type="ECO:0000313" key="3">
    <source>
        <dbReference type="EMBL" id="PNF40793.1"/>
    </source>
</evidence>
<feature type="compositionally biased region" description="Basic and acidic residues" evidence="1">
    <location>
        <begin position="23"/>
        <end position="44"/>
    </location>
</feature>
<feature type="region of interest" description="Disordered" evidence="1">
    <location>
        <begin position="73"/>
        <end position="116"/>
    </location>
</feature>
<keyword evidence="4" id="KW-1185">Reference proteome</keyword>
<accession>A0A2J7RIY7</accession>
<name>A0A2J7RIY7_9NEOP</name>
<dbReference type="InParanoid" id="A0A2J7RIY7"/>
<dbReference type="EMBL" id="NEVH01003014">
    <property type="protein sequence ID" value="PNF40793.1"/>
    <property type="molecule type" value="Genomic_DNA"/>
</dbReference>
<proteinExistence type="predicted"/>
<evidence type="ECO:0000259" key="2">
    <source>
        <dbReference type="Pfam" id="PF13843"/>
    </source>
</evidence>
<protein>
    <recommendedName>
        <fullName evidence="2">PiggyBac transposable element-derived protein domain-containing protein</fullName>
    </recommendedName>
</protein>
<dbReference type="InterPro" id="IPR029526">
    <property type="entry name" value="PGBD"/>
</dbReference>
<dbReference type="PANTHER" id="PTHR46599">
    <property type="entry name" value="PIGGYBAC TRANSPOSABLE ELEMENT-DERIVED PROTEIN 4"/>
    <property type="match status" value="1"/>
</dbReference>
<dbReference type="PANTHER" id="PTHR46599:SF3">
    <property type="entry name" value="PIGGYBAC TRANSPOSABLE ELEMENT-DERIVED PROTEIN 4"/>
    <property type="match status" value="1"/>
</dbReference>
<sequence length="165" mass="19504">KQITAVRWMDRREVCMLTTQHSDTMRQTRKQDGHTKQQTEKPHCVNDYNKNMGAVDRTDTMITSIESVRKSLKSYRSSKNYHIPRQTSKRGRPSDGDQPLRLREHFPSPVPPTPKKKYPNRHCHVCSNTTTGERRRRESRYMCAKCNSGLCVHPYFKKYHTLQHF</sequence>
<gene>
    <name evidence="3" type="ORF">B7P43_G16808</name>
</gene>
<feature type="region of interest" description="Disordered" evidence="1">
    <location>
        <begin position="22"/>
        <end position="51"/>
    </location>
</feature>
<dbReference type="AlphaFoldDB" id="A0A2J7RIY7"/>
<dbReference type="Proteomes" id="UP000235965">
    <property type="component" value="Unassembled WGS sequence"/>
</dbReference>
<evidence type="ECO:0000313" key="4">
    <source>
        <dbReference type="Proteomes" id="UP000235965"/>
    </source>
</evidence>
<dbReference type="Pfam" id="PF13843">
    <property type="entry name" value="DDE_Tnp_1_7"/>
    <property type="match status" value="1"/>
</dbReference>
<reference evidence="3 4" key="1">
    <citation type="submission" date="2017-12" db="EMBL/GenBank/DDBJ databases">
        <title>Hemimetabolous genomes reveal molecular basis of termite eusociality.</title>
        <authorList>
            <person name="Harrison M.C."/>
            <person name="Jongepier E."/>
            <person name="Robertson H.M."/>
            <person name="Arning N."/>
            <person name="Bitard-Feildel T."/>
            <person name="Chao H."/>
            <person name="Childers C.P."/>
            <person name="Dinh H."/>
            <person name="Doddapaneni H."/>
            <person name="Dugan S."/>
            <person name="Gowin J."/>
            <person name="Greiner C."/>
            <person name="Han Y."/>
            <person name="Hu H."/>
            <person name="Hughes D.S.T."/>
            <person name="Huylmans A.-K."/>
            <person name="Kemena C."/>
            <person name="Kremer L.P.M."/>
            <person name="Lee S.L."/>
            <person name="Lopez-Ezquerra A."/>
            <person name="Mallet L."/>
            <person name="Monroy-Kuhn J.M."/>
            <person name="Moser A."/>
            <person name="Murali S.C."/>
            <person name="Muzny D.M."/>
            <person name="Otani S."/>
            <person name="Piulachs M.-D."/>
            <person name="Poelchau M."/>
            <person name="Qu J."/>
            <person name="Schaub F."/>
            <person name="Wada-Katsumata A."/>
            <person name="Worley K.C."/>
            <person name="Xie Q."/>
            <person name="Ylla G."/>
            <person name="Poulsen M."/>
            <person name="Gibbs R.A."/>
            <person name="Schal C."/>
            <person name="Richards S."/>
            <person name="Belles X."/>
            <person name="Korb J."/>
            <person name="Bornberg-Bauer E."/>
        </authorList>
    </citation>
    <scope>NUCLEOTIDE SEQUENCE [LARGE SCALE GENOMIC DNA]</scope>
    <source>
        <tissue evidence="3">Whole body</tissue>
    </source>
</reference>
<feature type="domain" description="PiggyBac transposable element-derived protein" evidence="2">
    <location>
        <begin position="3"/>
        <end position="75"/>
    </location>
</feature>
<dbReference type="STRING" id="105785.A0A2J7RIY7"/>
<comment type="caution">
    <text evidence="3">The sequence shown here is derived from an EMBL/GenBank/DDBJ whole genome shotgun (WGS) entry which is preliminary data.</text>
</comment>
<evidence type="ECO:0000256" key="1">
    <source>
        <dbReference type="SAM" id="MobiDB-lite"/>
    </source>
</evidence>